<reference evidence="2 3" key="1">
    <citation type="submission" date="2019-01" db="EMBL/GenBank/DDBJ databases">
        <authorList>
            <person name="Chen W.-M."/>
        </authorList>
    </citation>
    <scope>NUCLEOTIDE SEQUENCE [LARGE SCALE GENOMIC DNA]</scope>
    <source>
        <strain evidence="2 3">TER-1</strain>
    </source>
</reference>
<feature type="compositionally biased region" description="Low complexity" evidence="1">
    <location>
        <begin position="1"/>
        <end position="11"/>
    </location>
</feature>
<evidence type="ECO:0000256" key="1">
    <source>
        <dbReference type="SAM" id="MobiDB-lite"/>
    </source>
</evidence>
<dbReference type="PANTHER" id="PTHR42941:SF1">
    <property type="entry name" value="SLL1037 PROTEIN"/>
    <property type="match status" value="1"/>
</dbReference>
<organism evidence="2 3">
    <name type="scientific">Methylobacterium oryzihabitans</name>
    <dbReference type="NCBI Taxonomy" id="2499852"/>
    <lineage>
        <taxon>Bacteria</taxon>
        <taxon>Pseudomonadati</taxon>
        <taxon>Pseudomonadota</taxon>
        <taxon>Alphaproteobacteria</taxon>
        <taxon>Hyphomicrobiales</taxon>
        <taxon>Methylobacteriaceae</taxon>
        <taxon>Methylobacterium</taxon>
    </lineage>
</organism>
<gene>
    <name evidence="2" type="ORF">EOE48_18015</name>
</gene>
<dbReference type="SUPFAM" id="SSF53850">
    <property type="entry name" value="Periplasmic binding protein-like II"/>
    <property type="match status" value="1"/>
</dbReference>
<keyword evidence="3" id="KW-1185">Reference proteome</keyword>
<protein>
    <submittedName>
        <fullName evidence="2">C4-dicarboxylate ABC transporter substrate-binding protein</fullName>
    </submittedName>
</protein>
<dbReference type="AlphaFoldDB" id="A0A3S2V739"/>
<evidence type="ECO:0000313" key="3">
    <source>
        <dbReference type="Proteomes" id="UP000286997"/>
    </source>
</evidence>
<dbReference type="EMBL" id="SACP01000018">
    <property type="protein sequence ID" value="RVU16025.1"/>
    <property type="molecule type" value="Genomic_DNA"/>
</dbReference>
<name>A0A3S2V739_9HYPH</name>
<evidence type="ECO:0000313" key="2">
    <source>
        <dbReference type="EMBL" id="RVU16025.1"/>
    </source>
</evidence>
<dbReference type="Pfam" id="PF16868">
    <property type="entry name" value="NMT1_3"/>
    <property type="match status" value="1"/>
</dbReference>
<accession>A0A3S2V739</accession>
<dbReference type="PANTHER" id="PTHR42941">
    <property type="entry name" value="SLL1037 PROTEIN"/>
    <property type="match status" value="1"/>
</dbReference>
<feature type="region of interest" description="Disordered" evidence="1">
    <location>
        <begin position="1"/>
        <end position="28"/>
    </location>
</feature>
<dbReference type="InterPro" id="IPR011852">
    <property type="entry name" value="TRAP_TAXI"/>
</dbReference>
<dbReference type="Gene3D" id="3.40.190.10">
    <property type="entry name" value="Periplasmic binding protein-like II"/>
    <property type="match status" value="2"/>
</dbReference>
<proteinExistence type="predicted"/>
<dbReference type="OrthoDB" id="8188218at2"/>
<dbReference type="Proteomes" id="UP000286997">
    <property type="component" value="Unassembled WGS sequence"/>
</dbReference>
<feature type="compositionally biased region" description="Pro residues" evidence="1">
    <location>
        <begin position="12"/>
        <end position="27"/>
    </location>
</feature>
<sequence length="332" mass="35459">MAGPGAALEPEAAPPSPPARKSPARPPEPLREAVNAWTLGLAGGLLEGAPLRLAVDIARVVDAGEDLHVLPIVTRGPAENLESLLYLKGVDLAIVNSDSLARFRPFVPNLRRRIAYVLNLVPSELHVFVRPEIRSMGDLAGRKVNFNTPGTAAAYSGPIVFERLGVAVEKTFLPHPSAVEAMKRGEIAAVVFVTSKPVDAFARSAWGPGYHFLPVAYDKAFETDYLPSTLTSADYPALIAPGETVPTIAVSTFLAAYAWPKDASRHARMARLVDRLFGRIEALQAPGFHPKWADVDVAAEVAGLDRLPAAQAWLDRNRPRPAAAGQAAAGAR</sequence>
<comment type="caution">
    <text evidence="2">The sequence shown here is derived from an EMBL/GenBank/DDBJ whole genome shotgun (WGS) entry which is preliminary data.</text>
</comment>